<accession>A0A059B4U0</accession>
<proteinExistence type="predicted"/>
<dbReference type="PANTHER" id="PTHR47186">
    <property type="entry name" value="LEUCINE-RICH REPEAT-CONTAINING PROTEIN 57"/>
    <property type="match status" value="1"/>
</dbReference>
<dbReference type="InParanoid" id="A0A059B4U0"/>
<evidence type="ECO:0000313" key="1">
    <source>
        <dbReference type="EMBL" id="KCW61029.1"/>
    </source>
</evidence>
<organism evidence="1">
    <name type="scientific">Eucalyptus grandis</name>
    <name type="common">Flooded gum</name>
    <dbReference type="NCBI Taxonomy" id="71139"/>
    <lineage>
        <taxon>Eukaryota</taxon>
        <taxon>Viridiplantae</taxon>
        <taxon>Streptophyta</taxon>
        <taxon>Embryophyta</taxon>
        <taxon>Tracheophyta</taxon>
        <taxon>Spermatophyta</taxon>
        <taxon>Magnoliopsida</taxon>
        <taxon>eudicotyledons</taxon>
        <taxon>Gunneridae</taxon>
        <taxon>Pentapetalae</taxon>
        <taxon>rosids</taxon>
        <taxon>malvids</taxon>
        <taxon>Myrtales</taxon>
        <taxon>Myrtaceae</taxon>
        <taxon>Myrtoideae</taxon>
        <taxon>Eucalypteae</taxon>
        <taxon>Eucalyptus</taxon>
    </lineage>
</organism>
<dbReference type="PANTHER" id="PTHR47186:SF63">
    <property type="entry name" value="C-JID DOMAIN-CONTAINING PROTEIN"/>
    <property type="match status" value="1"/>
</dbReference>
<name>A0A059B4U0_EUCGR</name>
<dbReference type="Gene3D" id="3.80.10.10">
    <property type="entry name" value="Ribonuclease Inhibitor"/>
    <property type="match status" value="2"/>
</dbReference>
<dbReference type="InterPro" id="IPR032675">
    <property type="entry name" value="LRR_dom_sf"/>
</dbReference>
<dbReference type="AlphaFoldDB" id="A0A059B4U0"/>
<sequence length="519" mass="59402">MVFSELKKGYSVLSDCLVKVDNCVSEIMRMIGPCIDETLIAETSKVKGGEKWTNIRNRDEGIKMIKDRFCFERLLLISDVEIKNQLNALMGKGDEKFESYESDQMRLLGENSDFSAHSKLERLILRDCHKLVEIDKSICQLKILIFLDVTSCVNLQRLPDKMGRDLASLKYLYMSDCESLEGLPNTIENLELLNELNISETGIKELPNTLWTLEKLEVIEDKMMHHFHMKIGNCIYRNRSLRILILYGTTIHVVSRLPESLTILKLSTFYTDEPLDLSNLPNLKELWLDFRPSSNELWLNFRACDSDGESDGPVEEALLMPLQTENLSKLESLSLSSRYTNTIQIDMRSLLPQLQDLSLSSLLELHLCAFKSGCSMEDLSNLKTLSTLRIIDCDVSEIRGLDRLENLQYLGLLHFQQVEILLDLSNLNKLGSLVVFHYGNLVEIQSELPPSLKKLEINQCGSLQKLPDLSSLKRLQQVKIWGFRKLDVEDLSNLKTLSILSICYCAISKIRGRDRLENL</sequence>
<dbReference type="Gramene" id="KCW61029">
    <property type="protein sequence ID" value="KCW61029"/>
    <property type="gene ID" value="EUGRSUZ_H03790"/>
</dbReference>
<dbReference type="EMBL" id="KK198760">
    <property type="protein sequence ID" value="KCW61029.1"/>
    <property type="molecule type" value="Genomic_DNA"/>
</dbReference>
<reference evidence="1" key="1">
    <citation type="submission" date="2013-07" db="EMBL/GenBank/DDBJ databases">
        <title>The genome of Eucalyptus grandis.</title>
        <authorList>
            <person name="Schmutz J."/>
            <person name="Hayes R."/>
            <person name="Myburg A."/>
            <person name="Tuskan G."/>
            <person name="Grattapaglia D."/>
            <person name="Rokhsar D.S."/>
        </authorList>
    </citation>
    <scope>NUCLEOTIDE SEQUENCE</scope>
    <source>
        <tissue evidence="1">Leaf extractions</tissue>
    </source>
</reference>
<protein>
    <recommendedName>
        <fullName evidence="2">Rx N-terminal domain-containing protein</fullName>
    </recommendedName>
</protein>
<evidence type="ECO:0008006" key="2">
    <source>
        <dbReference type="Google" id="ProtNLM"/>
    </source>
</evidence>
<dbReference type="SUPFAM" id="SSF52058">
    <property type="entry name" value="L domain-like"/>
    <property type="match status" value="2"/>
</dbReference>
<gene>
    <name evidence="1" type="ORF">EUGRSUZ_H03790</name>
</gene>